<feature type="region of interest" description="Disordered" evidence="1">
    <location>
        <begin position="578"/>
        <end position="597"/>
    </location>
</feature>
<gene>
    <name evidence="2" type="ORF">EW146_g3424</name>
</gene>
<name>A0A4S4LZT5_9AGAM</name>
<evidence type="ECO:0000313" key="3">
    <source>
        <dbReference type="Proteomes" id="UP000310158"/>
    </source>
</evidence>
<feature type="region of interest" description="Disordered" evidence="1">
    <location>
        <begin position="1"/>
        <end position="169"/>
    </location>
</feature>
<accession>A0A4S4LZT5</accession>
<feature type="compositionally biased region" description="Basic residues" evidence="1">
    <location>
        <begin position="1"/>
        <end position="10"/>
    </location>
</feature>
<proteinExistence type="predicted"/>
<organism evidence="2 3">
    <name type="scientific">Bondarzewia mesenterica</name>
    <dbReference type="NCBI Taxonomy" id="1095465"/>
    <lineage>
        <taxon>Eukaryota</taxon>
        <taxon>Fungi</taxon>
        <taxon>Dikarya</taxon>
        <taxon>Basidiomycota</taxon>
        <taxon>Agaricomycotina</taxon>
        <taxon>Agaricomycetes</taxon>
        <taxon>Russulales</taxon>
        <taxon>Bondarzewiaceae</taxon>
        <taxon>Bondarzewia</taxon>
    </lineage>
</organism>
<comment type="caution">
    <text evidence="2">The sequence shown here is derived from an EMBL/GenBank/DDBJ whole genome shotgun (WGS) entry which is preliminary data.</text>
</comment>
<evidence type="ECO:0000256" key="1">
    <source>
        <dbReference type="SAM" id="MobiDB-lite"/>
    </source>
</evidence>
<feature type="region of interest" description="Disordered" evidence="1">
    <location>
        <begin position="290"/>
        <end position="341"/>
    </location>
</feature>
<dbReference type="OrthoDB" id="2555519at2759"/>
<feature type="compositionally biased region" description="Acidic residues" evidence="1">
    <location>
        <begin position="460"/>
        <end position="482"/>
    </location>
</feature>
<dbReference type="EMBL" id="SGPL01000114">
    <property type="protein sequence ID" value="THH17371.1"/>
    <property type="molecule type" value="Genomic_DNA"/>
</dbReference>
<reference evidence="2 3" key="1">
    <citation type="submission" date="2019-02" db="EMBL/GenBank/DDBJ databases">
        <title>Genome sequencing of the rare red list fungi Bondarzewia mesenterica.</title>
        <authorList>
            <person name="Buettner E."/>
            <person name="Kellner H."/>
        </authorList>
    </citation>
    <scope>NUCLEOTIDE SEQUENCE [LARGE SCALE GENOMIC DNA]</scope>
    <source>
        <strain evidence="2 3">DSM 108281</strain>
    </source>
</reference>
<sequence>MEGPSKRKVTAKVDLSNVAVNRPRSRPTSPFKSPPPTAPLLRPRAKINGSASIVSRKASSTVGFGNRVPISPNTRPNSPFKPLKSLPNGSSSSARSVVDVPPFKPKAPVAERVVARQRSLTGSTSDPSFMMVPRARRGSGSLHPKDTPSNLTQVSPELSSNTHLSPPPVSAPVAGVMRVKSKVTSLAKAPSSTVSLPSSPSFATTRPTHLRARAPSISSVTLNSVPPSPTPSSSVCYPITVASPAANPHRYTSLRATPPTNTHRFQPFAANDDSSVHYNAKFIQITPKVDPSVVSPHPQSPPASTVSFSSRSSQSSASQHTQNSDLTQSTAPTLNSPMNGWAMVDRDRDEASSQRSCIDGLPGVQGYHSRRTSLASMNGFQGAPGIPRGDPERKIKAEAKSNRKIEDLKITNRSLLAINSTLEATKHKQAKEIRDLRRKLRESRLILPPRTYRAVKSSFEPEELNGEDDDDEEDTEDGEGGTEESFARQDATYRRVKELLDGLLESGKRALAATPDDFMEGETAGAKVLSAEEAPSILDVTTDAESDAEGPPLSPAHVAVSDDEDDFQSEDEVEAMMDSELDIVPPSRVPPITVTFS</sequence>
<dbReference type="Proteomes" id="UP000310158">
    <property type="component" value="Unassembled WGS sequence"/>
</dbReference>
<feature type="region of interest" description="Disordered" evidence="1">
    <location>
        <begin position="512"/>
        <end position="571"/>
    </location>
</feature>
<protein>
    <submittedName>
        <fullName evidence="2">Uncharacterized protein</fullName>
    </submittedName>
</protein>
<feature type="compositionally biased region" description="Polar residues" evidence="1">
    <location>
        <begin position="147"/>
        <end position="164"/>
    </location>
</feature>
<keyword evidence="3" id="KW-1185">Reference proteome</keyword>
<feature type="region of interest" description="Disordered" evidence="1">
    <location>
        <begin position="249"/>
        <end position="268"/>
    </location>
</feature>
<feature type="compositionally biased region" description="Polar residues" evidence="1">
    <location>
        <begin position="325"/>
        <end position="338"/>
    </location>
</feature>
<evidence type="ECO:0000313" key="2">
    <source>
        <dbReference type="EMBL" id="THH17371.1"/>
    </source>
</evidence>
<feature type="compositionally biased region" description="Polar residues" evidence="1">
    <location>
        <begin position="254"/>
        <end position="264"/>
    </location>
</feature>
<feature type="compositionally biased region" description="Low complexity" evidence="1">
    <location>
        <begin position="290"/>
        <end position="324"/>
    </location>
</feature>
<feature type="compositionally biased region" description="Polar residues" evidence="1">
    <location>
        <begin position="118"/>
        <end position="127"/>
    </location>
</feature>
<feature type="compositionally biased region" description="Polar residues" evidence="1">
    <location>
        <begin position="49"/>
        <end position="63"/>
    </location>
</feature>
<feature type="compositionally biased region" description="Acidic residues" evidence="1">
    <location>
        <begin position="561"/>
        <end position="571"/>
    </location>
</feature>
<dbReference type="AlphaFoldDB" id="A0A4S4LZT5"/>
<feature type="region of interest" description="Disordered" evidence="1">
    <location>
        <begin position="452"/>
        <end position="491"/>
    </location>
</feature>